<proteinExistence type="inferred from homology"/>
<evidence type="ECO:0000256" key="10">
    <source>
        <dbReference type="ARBA" id="ARBA00023065"/>
    </source>
</evidence>
<dbReference type="EC" id="1.16.1.9" evidence="3"/>
<organism evidence="16 17">
    <name type="scientific">Polytolypa hystricis (strain UAMH7299)</name>
    <dbReference type="NCBI Taxonomy" id="1447883"/>
    <lineage>
        <taxon>Eukaryota</taxon>
        <taxon>Fungi</taxon>
        <taxon>Dikarya</taxon>
        <taxon>Ascomycota</taxon>
        <taxon>Pezizomycotina</taxon>
        <taxon>Eurotiomycetes</taxon>
        <taxon>Eurotiomycetidae</taxon>
        <taxon>Onygenales</taxon>
        <taxon>Onygenales incertae sedis</taxon>
        <taxon>Polytolypa</taxon>
    </lineage>
</organism>
<evidence type="ECO:0000256" key="7">
    <source>
        <dbReference type="ARBA" id="ARBA00022982"/>
    </source>
</evidence>
<keyword evidence="8 13" id="KW-1133">Transmembrane helix</keyword>
<dbReference type="InterPro" id="IPR017927">
    <property type="entry name" value="FAD-bd_FR_type"/>
</dbReference>
<feature type="transmembrane region" description="Helical" evidence="13">
    <location>
        <begin position="40"/>
        <end position="60"/>
    </location>
</feature>
<reference evidence="16 17" key="1">
    <citation type="submission" date="2017-10" db="EMBL/GenBank/DDBJ databases">
        <title>Comparative genomics in systemic dimorphic fungi from Ajellomycetaceae.</title>
        <authorList>
            <person name="Munoz J.F."/>
            <person name="Mcewen J.G."/>
            <person name="Clay O.K."/>
            <person name="Cuomo C.A."/>
        </authorList>
    </citation>
    <scope>NUCLEOTIDE SEQUENCE [LARGE SCALE GENOMIC DNA]</scope>
    <source>
        <strain evidence="16 17">UAMH7299</strain>
    </source>
</reference>
<dbReference type="InterPro" id="IPR017938">
    <property type="entry name" value="Riboflavin_synthase-like_b-brl"/>
</dbReference>
<evidence type="ECO:0000256" key="8">
    <source>
        <dbReference type="ARBA" id="ARBA00022989"/>
    </source>
</evidence>
<dbReference type="CDD" id="cd06186">
    <property type="entry name" value="NOX_Duox_like_FAD_NADP"/>
    <property type="match status" value="1"/>
</dbReference>
<keyword evidence="10" id="KW-0406">Ion transport</keyword>
<keyword evidence="4" id="KW-0813">Transport</keyword>
<gene>
    <name evidence="16" type="ORF">AJ80_03992</name>
</gene>
<dbReference type="InterPro" id="IPR013112">
    <property type="entry name" value="FAD-bd_8"/>
</dbReference>
<protein>
    <recommendedName>
        <fullName evidence="3">ferric-chelate reductase (NADPH)</fullName>
        <ecNumber evidence="3">1.16.1.9</ecNumber>
    </recommendedName>
</protein>
<dbReference type="InterPro" id="IPR051410">
    <property type="entry name" value="Ferric/Cupric_Reductase"/>
</dbReference>
<keyword evidence="17" id="KW-1185">Reference proteome</keyword>
<feature type="transmembrane region" description="Helical" evidence="13">
    <location>
        <begin position="123"/>
        <end position="144"/>
    </location>
</feature>
<dbReference type="Proteomes" id="UP000224634">
    <property type="component" value="Unassembled WGS sequence"/>
</dbReference>
<evidence type="ECO:0000256" key="5">
    <source>
        <dbReference type="ARBA" id="ARBA00022475"/>
    </source>
</evidence>
<dbReference type="GO" id="GO:0015677">
    <property type="term" value="P:copper ion import"/>
    <property type="evidence" value="ECO:0007669"/>
    <property type="project" value="TreeGrafter"/>
</dbReference>
<dbReference type="GO" id="GO:0005886">
    <property type="term" value="C:plasma membrane"/>
    <property type="evidence" value="ECO:0007669"/>
    <property type="project" value="UniProtKB-SubCell"/>
</dbReference>
<dbReference type="Gene3D" id="3.40.50.80">
    <property type="entry name" value="Nucleotide-binding domain of ferredoxin-NADP reductase (FNR) module"/>
    <property type="match status" value="1"/>
</dbReference>
<evidence type="ECO:0000313" key="16">
    <source>
        <dbReference type="EMBL" id="PGH19352.1"/>
    </source>
</evidence>
<dbReference type="SFLD" id="SFLDG01168">
    <property type="entry name" value="Ferric_reductase_subgroup_(FRE"/>
    <property type="match status" value="1"/>
</dbReference>
<name>A0A2B7YEP5_POLH7</name>
<comment type="similarity">
    <text evidence="2">Belongs to the ferric reductase (FRE) family.</text>
</comment>
<evidence type="ECO:0000256" key="9">
    <source>
        <dbReference type="ARBA" id="ARBA00023002"/>
    </source>
</evidence>
<comment type="caution">
    <text evidence="16">The sequence shown here is derived from an EMBL/GenBank/DDBJ whole genome shotgun (WGS) entry which is preliminary data.</text>
</comment>
<feature type="transmembrane region" description="Helical" evidence="13">
    <location>
        <begin position="195"/>
        <end position="213"/>
    </location>
</feature>
<dbReference type="PROSITE" id="PS51384">
    <property type="entry name" value="FAD_FR"/>
    <property type="match status" value="1"/>
</dbReference>
<dbReference type="Pfam" id="PF08022">
    <property type="entry name" value="FAD_binding_8"/>
    <property type="match status" value="1"/>
</dbReference>
<dbReference type="InterPro" id="IPR013130">
    <property type="entry name" value="Fe3_Rdtase_TM_dom"/>
</dbReference>
<accession>A0A2B7YEP5</accession>
<feature type="chain" id="PRO_5013129470" description="ferric-chelate reductase (NADPH)" evidence="14">
    <location>
        <begin position="17"/>
        <end position="591"/>
    </location>
</feature>
<dbReference type="SFLD" id="SFLDS00052">
    <property type="entry name" value="Ferric_Reductase_Domain"/>
    <property type="match status" value="1"/>
</dbReference>
<evidence type="ECO:0000259" key="15">
    <source>
        <dbReference type="PROSITE" id="PS51384"/>
    </source>
</evidence>
<dbReference type="FunFam" id="3.40.50.80:FF:000023">
    <property type="entry name" value="Putative ferric-chelate reductase"/>
    <property type="match status" value="1"/>
</dbReference>
<keyword evidence="6 13" id="KW-0812">Transmembrane</keyword>
<feature type="transmembrane region" description="Helical" evidence="13">
    <location>
        <begin position="261"/>
        <end position="281"/>
    </location>
</feature>
<evidence type="ECO:0000256" key="11">
    <source>
        <dbReference type="ARBA" id="ARBA00023136"/>
    </source>
</evidence>
<dbReference type="PANTHER" id="PTHR32361:SF24">
    <property type="entry name" value="REDUCTASE, PUTATIVE (AFU_ORTHOLOGUE AFUA_3G10820)-RELATED"/>
    <property type="match status" value="1"/>
</dbReference>
<comment type="catalytic activity">
    <reaction evidence="12">
        <text>2 a Fe(II)-siderophore + NADP(+) + H(+) = 2 a Fe(III)-siderophore + NADPH</text>
        <dbReference type="Rhea" id="RHEA:28795"/>
        <dbReference type="Rhea" id="RHEA-COMP:11342"/>
        <dbReference type="Rhea" id="RHEA-COMP:11344"/>
        <dbReference type="ChEBI" id="CHEBI:15378"/>
        <dbReference type="ChEBI" id="CHEBI:29033"/>
        <dbReference type="ChEBI" id="CHEBI:29034"/>
        <dbReference type="ChEBI" id="CHEBI:57783"/>
        <dbReference type="ChEBI" id="CHEBI:58349"/>
        <dbReference type="EC" id="1.16.1.9"/>
    </reaction>
</comment>
<feature type="transmembrane region" description="Helical" evidence="13">
    <location>
        <begin position="156"/>
        <end position="174"/>
    </location>
</feature>
<dbReference type="GO" id="GO:0006879">
    <property type="term" value="P:intracellular iron ion homeostasis"/>
    <property type="evidence" value="ECO:0007669"/>
    <property type="project" value="TreeGrafter"/>
</dbReference>
<dbReference type="Pfam" id="PF01794">
    <property type="entry name" value="Ferric_reduct"/>
    <property type="match status" value="1"/>
</dbReference>
<dbReference type="AlphaFoldDB" id="A0A2B7YEP5"/>
<evidence type="ECO:0000256" key="14">
    <source>
        <dbReference type="SAM" id="SignalP"/>
    </source>
</evidence>
<evidence type="ECO:0000256" key="13">
    <source>
        <dbReference type="SAM" id="Phobius"/>
    </source>
</evidence>
<dbReference type="PANTHER" id="PTHR32361">
    <property type="entry name" value="FERRIC/CUPRIC REDUCTASE TRANSMEMBRANE COMPONENT"/>
    <property type="match status" value="1"/>
</dbReference>
<keyword evidence="7" id="KW-0249">Electron transport</keyword>
<dbReference type="SUPFAM" id="SSF63380">
    <property type="entry name" value="Riboflavin synthase domain-like"/>
    <property type="match status" value="1"/>
</dbReference>
<evidence type="ECO:0000256" key="12">
    <source>
        <dbReference type="ARBA" id="ARBA00048483"/>
    </source>
</evidence>
<feature type="signal peptide" evidence="14">
    <location>
        <begin position="1"/>
        <end position="16"/>
    </location>
</feature>
<dbReference type="InterPro" id="IPR039261">
    <property type="entry name" value="FNR_nucleotide-bd"/>
</dbReference>
<dbReference type="STRING" id="1447883.A0A2B7YEP5"/>
<dbReference type="Pfam" id="PF08030">
    <property type="entry name" value="NAD_binding_6"/>
    <property type="match status" value="1"/>
</dbReference>
<evidence type="ECO:0000256" key="4">
    <source>
        <dbReference type="ARBA" id="ARBA00022448"/>
    </source>
</evidence>
<keyword evidence="5" id="KW-1003">Cell membrane</keyword>
<dbReference type="GO" id="GO:0052851">
    <property type="term" value="F:ferric-chelate reductase (NADPH) activity"/>
    <property type="evidence" value="ECO:0007669"/>
    <property type="project" value="UniProtKB-EC"/>
</dbReference>
<evidence type="ECO:0000256" key="1">
    <source>
        <dbReference type="ARBA" id="ARBA00004651"/>
    </source>
</evidence>
<evidence type="ECO:0000256" key="6">
    <source>
        <dbReference type="ARBA" id="ARBA00022692"/>
    </source>
</evidence>
<keyword evidence="14" id="KW-0732">Signal</keyword>
<feature type="domain" description="FAD-binding FR-type" evidence="15">
    <location>
        <begin position="300"/>
        <end position="438"/>
    </location>
</feature>
<dbReference type="SUPFAM" id="SSF52343">
    <property type="entry name" value="Ferredoxin reductase-like, C-terminal NADP-linked domain"/>
    <property type="match status" value="1"/>
</dbReference>
<dbReference type="EMBL" id="PDNA01000048">
    <property type="protein sequence ID" value="PGH19352.1"/>
    <property type="molecule type" value="Genomic_DNA"/>
</dbReference>
<dbReference type="OrthoDB" id="4494341at2759"/>
<sequence>MKVIPLLVAAFGTVAAAKGGKDEGPAPSDIFDDKLARYSLLGGGCVLAFFLIWHAVLRFMGHIRHLTNLNNDTQRYFIPAHPFIAWFKKSIVYAPLFRKRHNREFKLSSAVNMGTLPTRFQTLLLVGIIATNVTLCCITIPFPAPEKTVLGLIRNRSGTMATVNLVPLVIMAGRNNPLIKLLGVSFDTWNLLHRWFARIVVLETLTHVLAWMINKVHNEGWEAVTTSFAGQFIQTGLIATVAFVILAVHSPSAIRHAFYETFLHIHIAMVAVSFGFLWVHLKKYPQRRFLLAAIVAWAVDRGLRFVLIAWRNFGSNGGTSALVEVLPGEAMRITLRMARPWTFKPGQHLYLYIPAVGFWMSHPFTAAWSDSEELANGEKGLVTTQQDVSDSRKENISLIVRRRTGFTNKLYEKANERIGGRLSLNAFVEGPYGLEESLDSYGTVMLFAAGVGITHHVPYARHLVEGYAAGTVAARRVTLVWIIQAPEHLEWIRPWMTTILSMERRREVLRIMLFITRPRNTKEIHSPSATVQMFPGKPNIQTLIDGEIEKQIGAMGVLVCGTGSLADDVRGACRKRQYSSSLDFVEESFTW</sequence>
<keyword evidence="9" id="KW-0560">Oxidoreductase</keyword>
<comment type="subcellular location">
    <subcellularLocation>
        <location evidence="1">Cell membrane</location>
        <topology evidence="1">Multi-pass membrane protein</topology>
    </subcellularLocation>
</comment>
<keyword evidence="11 13" id="KW-0472">Membrane</keyword>
<dbReference type="GO" id="GO:0006826">
    <property type="term" value="P:iron ion transport"/>
    <property type="evidence" value="ECO:0007669"/>
    <property type="project" value="TreeGrafter"/>
</dbReference>
<evidence type="ECO:0000256" key="2">
    <source>
        <dbReference type="ARBA" id="ARBA00006278"/>
    </source>
</evidence>
<evidence type="ECO:0000313" key="17">
    <source>
        <dbReference type="Proteomes" id="UP000224634"/>
    </source>
</evidence>
<feature type="transmembrane region" description="Helical" evidence="13">
    <location>
        <begin position="228"/>
        <end position="249"/>
    </location>
</feature>
<evidence type="ECO:0000256" key="3">
    <source>
        <dbReference type="ARBA" id="ARBA00012668"/>
    </source>
</evidence>
<dbReference type="InterPro" id="IPR013121">
    <property type="entry name" value="Fe_red_NAD-bd_6"/>
</dbReference>